<evidence type="ECO:0000313" key="6">
    <source>
        <dbReference type="Proteomes" id="UP000254807"/>
    </source>
</evidence>
<dbReference type="Proteomes" id="UP001183682">
    <property type="component" value="Unassembled WGS sequence"/>
</dbReference>
<dbReference type="Gene3D" id="2.40.50.580">
    <property type="match status" value="1"/>
</dbReference>
<dbReference type="InterPro" id="IPR040452">
    <property type="entry name" value="SfsA_C"/>
</dbReference>
<feature type="domain" description="SfsA N-terminal OB" evidence="3">
    <location>
        <begin position="13"/>
        <end position="78"/>
    </location>
</feature>
<organism evidence="5 6">
    <name type="scientific">Enterococcus gallinarum</name>
    <dbReference type="NCBI Taxonomy" id="1353"/>
    <lineage>
        <taxon>Bacteria</taxon>
        <taxon>Bacillati</taxon>
        <taxon>Bacillota</taxon>
        <taxon>Bacilli</taxon>
        <taxon>Lactobacillales</taxon>
        <taxon>Enterococcaceae</taxon>
        <taxon>Enterococcus</taxon>
    </lineage>
</organism>
<reference evidence="4" key="2">
    <citation type="submission" date="2023-03" db="EMBL/GenBank/DDBJ databases">
        <authorList>
            <person name="Shen W."/>
            <person name="Cai J."/>
        </authorList>
    </citation>
    <scope>NUCLEOTIDE SEQUENCE</scope>
    <source>
        <strain evidence="4">K69-2</strain>
    </source>
</reference>
<sequence length="242" mass="27240">MEYPNSHLAIFIIRENRFIARCRLMSGEEVIVHVKNTGRGKEVLVAGALVTLQYWNSPKRKTNYDLIAVKKGDQWINIDSQVPNRLAYESLLDGTILLPQITGNLTLLKREVTYHRSKFDFYFETDAGEKGFIEIKGMTLENKRVGAFPDAPTSRGLKHVSELIDAKKEGYYAAVLFVVQFEDIDVATIHRAMQPELAKKIGQAIADGIQVFAYNCLVDETSISINKAVPFDLTAAFEDPNL</sequence>
<evidence type="ECO:0000313" key="4">
    <source>
        <dbReference type="EMBL" id="MDT2689519.1"/>
    </source>
</evidence>
<dbReference type="Gene3D" id="3.40.1350.60">
    <property type="match status" value="1"/>
</dbReference>
<dbReference type="GO" id="GO:0003677">
    <property type="term" value="F:DNA binding"/>
    <property type="evidence" value="ECO:0007669"/>
    <property type="project" value="InterPro"/>
</dbReference>
<proteinExistence type="inferred from homology"/>
<dbReference type="InterPro" id="IPR005224">
    <property type="entry name" value="SfsA"/>
</dbReference>
<evidence type="ECO:0000259" key="2">
    <source>
        <dbReference type="Pfam" id="PF03749"/>
    </source>
</evidence>
<dbReference type="NCBIfam" id="TIGR00230">
    <property type="entry name" value="sfsA"/>
    <property type="match status" value="1"/>
</dbReference>
<evidence type="ECO:0000259" key="3">
    <source>
        <dbReference type="Pfam" id="PF17746"/>
    </source>
</evidence>
<dbReference type="InterPro" id="IPR041465">
    <property type="entry name" value="SfsA_N"/>
</dbReference>
<dbReference type="Pfam" id="PF17746">
    <property type="entry name" value="SfsA_N"/>
    <property type="match status" value="1"/>
</dbReference>
<dbReference type="PANTHER" id="PTHR30545">
    <property type="entry name" value="SUGAR FERMENTATION STIMULATION PROTEIN A"/>
    <property type="match status" value="1"/>
</dbReference>
<reference evidence="5 6" key="1">
    <citation type="submission" date="2018-06" db="EMBL/GenBank/DDBJ databases">
        <authorList>
            <consortium name="Pathogen Informatics"/>
            <person name="Doyle S."/>
        </authorList>
    </citation>
    <scope>NUCLEOTIDE SEQUENCE [LARGE SCALE GENOMIC DNA]</scope>
    <source>
        <strain evidence="5 6">NCTC12360</strain>
    </source>
</reference>
<comment type="similarity">
    <text evidence="1">Belongs to the SfsA family.</text>
</comment>
<dbReference type="EMBL" id="JARPZN010000002">
    <property type="protein sequence ID" value="MDT2689519.1"/>
    <property type="molecule type" value="Genomic_DNA"/>
</dbReference>
<evidence type="ECO:0000313" key="5">
    <source>
        <dbReference type="EMBL" id="STD82870.1"/>
    </source>
</evidence>
<protein>
    <recommendedName>
        <fullName evidence="1">Sugar fermentation stimulation protein homolog</fullName>
    </recommendedName>
</protein>
<dbReference type="EMBL" id="UFYW01000001">
    <property type="protein sequence ID" value="STD82870.1"/>
    <property type="molecule type" value="Genomic_DNA"/>
</dbReference>
<feature type="domain" description="Sugar fermentation stimulation protein C-terminal" evidence="2">
    <location>
        <begin position="81"/>
        <end position="221"/>
    </location>
</feature>
<dbReference type="HAMAP" id="MF_00095">
    <property type="entry name" value="SfsA"/>
    <property type="match status" value="1"/>
</dbReference>
<keyword evidence="6" id="KW-1185">Reference proteome</keyword>
<dbReference type="OrthoDB" id="9802365at2"/>
<evidence type="ECO:0000256" key="1">
    <source>
        <dbReference type="HAMAP-Rule" id="MF_00095"/>
    </source>
</evidence>
<dbReference type="Proteomes" id="UP000254807">
    <property type="component" value="Unassembled WGS sequence"/>
</dbReference>
<gene>
    <name evidence="1 5" type="primary">sfsA</name>
    <name evidence="5" type="ORF">NCTC12360_01309</name>
    <name evidence="4" type="ORF">P7E30_04740</name>
</gene>
<dbReference type="PANTHER" id="PTHR30545:SF2">
    <property type="entry name" value="SUGAR FERMENTATION STIMULATION PROTEIN A"/>
    <property type="match status" value="1"/>
</dbReference>
<name>A0A376GZP8_ENTGA</name>
<dbReference type="CDD" id="cd22359">
    <property type="entry name" value="SfsA-like_bacterial"/>
    <property type="match status" value="1"/>
</dbReference>
<dbReference type="Pfam" id="PF03749">
    <property type="entry name" value="SfsA"/>
    <property type="match status" value="1"/>
</dbReference>
<dbReference type="AlphaFoldDB" id="A0A376GZP8"/>
<dbReference type="RefSeq" id="WP_060814664.1">
    <property type="nucleotide sequence ID" value="NZ_JARPZN010000002.1"/>
</dbReference>
<accession>A0A376GZP8</accession>